<comment type="caution">
    <text evidence="3">The sequence shown here is derived from an EMBL/GenBank/DDBJ whole genome shotgun (WGS) entry which is preliminary data.</text>
</comment>
<evidence type="ECO:0000256" key="1">
    <source>
        <dbReference type="ARBA" id="ARBA00008580"/>
    </source>
</evidence>
<accession>A0ABX2K6B9</accession>
<gene>
    <name evidence="3" type="ORF">FEG63_23805</name>
</gene>
<name>A0ABX2K6B9_9MYCO</name>
<dbReference type="EMBL" id="VBSB01000017">
    <property type="protein sequence ID" value="NTY62566.1"/>
    <property type="molecule type" value="Genomic_DNA"/>
</dbReference>
<dbReference type="CDD" id="cd22231">
    <property type="entry name" value="RHH_NikR_HicB-like"/>
    <property type="match status" value="1"/>
</dbReference>
<dbReference type="Proteomes" id="UP000708347">
    <property type="component" value="Unassembled WGS sequence"/>
</dbReference>
<sequence length="84" mass="9427">MSRNTSFNLDDHYGAFIDGEVASGRYSSASDVVRSALRLLEERTTRVNALRLALIEGEQSGASVELDFDQFLLQRRQIRDAHPS</sequence>
<dbReference type="Gene3D" id="6.10.10.120">
    <property type="entry name" value="Antitoxin ParD1-like"/>
    <property type="match status" value="1"/>
</dbReference>
<dbReference type="SUPFAM" id="SSF47598">
    <property type="entry name" value="Ribbon-helix-helix"/>
    <property type="match status" value="1"/>
</dbReference>
<dbReference type="PANTHER" id="PTHR36582:SF2">
    <property type="entry name" value="ANTITOXIN PARD"/>
    <property type="match status" value="1"/>
</dbReference>
<dbReference type="PANTHER" id="PTHR36582">
    <property type="entry name" value="ANTITOXIN PARD"/>
    <property type="match status" value="1"/>
</dbReference>
<dbReference type="NCBIfam" id="TIGR02606">
    <property type="entry name" value="antidote_CC2985"/>
    <property type="match status" value="1"/>
</dbReference>
<protein>
    <submittedName>
        <fullName evidence="3">Type II toxin-antitoxin system ParD family antitoxin</fullName>
    </submittedName>
</protein>
<organism evidence="3 4">
    <name type="scientific">Mycolicibacterium sphagni</name>
    <dbReference type="NCBI Taxonomy" id="1786"/>
    <lineage>
        <taxon>Bacteria</taxon>
        <taxon>Bacillati</taxon>
        <taxon>Actinomycetota</taxon>
        <taxon>Actinomycetes</taxon>
        <taxon>Mycobacteriales</taxon>
        <taxon>Mycobacteriaceae</taxon>
        <taxon>Mycolicibacterium</taxon>
    </lineage>
</organism>
<keyword evidence="4" id="KW-1185">Reference proteome</keyword>
<dbReference type="InterPro" id="IPR022789">
    <property type="entry name" value="ParD"/>
</dbReference>
<dbReference type="InterPro" id="IPR010985">
    <property type="entry name" value="Ribbon_hlx_hlx"/>
</dbReference>
<dbReference type="Pfam" id="PF03693">
    <property type="entry name" value="ParD_antitoxin"/>
    <property type="match status" value="1"/>
</dbReference>
<proteinExistence type="inferred from homology"/>
<evidence type="ECO:0000313" key="3">
    <source>
        <dbReference type="EMBL" id="NTY62566.1"/>
    </source>
</evidence>
<evidence type="ECO:0000313" key="4">
    <source>
        <dbReference type="Proteomes" id="UP000708347"/>
    </source>
</evidence>
<reference evidence="3 4" key="1">
    <citation type="submission" date="2019-05" db="EMBL/GenBank/DDBJ databases">
        <title>Mycolicibacterium sphagni ENV482 genome assembly.</title>
        <authorList>
            <person name="Chen W."/>
            <person name="Faulkner N.W."/>
            <person name="Hyman M.R."/>
        </authorList>
    </citation>
    <scope>NUCLEOTIDE SEQUENCE [LARGE SCALE GENOMIC DNA]</scope>
    <source>
        <strain evidence="3 4">ENV482</strain>
    </source>
</reference>
<evidence type="ECO:0000256" key="2">
    <source>
        <dbReference type="ARBA" id="ARBA00022649"/>
    </source>
</evidence>
<comment type="similarity">
    <text evidence="1">Belongs to the ParD antitoxin family.</text>
</comment>
<dbReference type="InterPro" id="IPR038296">
    <property type="entry name" value="ParD_sf"/>
</dbReference>
<keyword evidence="2" id="KW-1277">Toxin-antitoxin system</keyword>
<dbReference type="RefSeq" id="WP_174400281.1">
    <property type="nucleotide sequence ID" value="NZ_VBSB01000017.1"/>
</dbReference>